<reference evidence="2" key="1">
    <citation type="submission" date="2023-04" db="EMBL/GenBank/DDBJ databases">
        <title>Aspergillus oryzae NBRC 4228.</title>
        <authorList>
            <person name="Ichikawa N."/>
            <person name="Sato H."/>
            <person name="Tonouchi N."/>
        </authorList>
    </citation>
    <scope>NUCLEOTIDE SEQUENCE</scope>
    <source>
        <strain evidence="2">NBRC 4228</strain>
    </source>
</reference>
<dbReference type="PANTHER" id="PTHR42080:SF3">
    <property type="entry name" value="SRR1-LIKE DOMAIN-CONTAINING PROTEIN"/>
    <property type="match status" value="1"/>
</dbReference>
<comment type="caution">
    <text evidence="2">The sequence shown here is derived from an EMBL/GenBank/DDBJ whole genome shotgun (WGS) entry which is preliminary data.</text>
</comment>
<feature type="domain" description="SRR1-like" evidence="1">
    <location>
        <begin position="125"/>
        <end position="261"/>
    </location>
</feature>
<protein>
    <submittedName>
        <fullName evidence="2">Unnamed protein product</fullName>
    </submittedName>
</protein>
<proteinExistence type="predicted"/>
<dbReference type="InterPro" id="IPR012942">
    <property type="entry name" value="SRR1-like"/>
</dbReference>
<accession>A0AAN4YKY4</accession>
<dbReference type="Proteomes" id="UP001165205">
    <property type="component" value="Unassembled WGS sequence"/>
</dbReference>
<name>A0AAN4YKY4_ASPOZ</name>
<evidence type="ECO:0000313" key="2">
    <source>
        <dbReference type="EMBL" id="GMG32409.1"/>
    </source>
</evidence>
<sequence length="270" mass="30415">MSDVQESDCEDIHCPPGRDYNTFMQETAGIRQLYEAGVPFFTKEQLQDLSRQLKQAETSDKPEILIKGLEGTEETFEVKTGVTRAGSEPGTEWVLYVPLDTQINIPSQTTLTITVVAKHQLSNTAPLVSSPLALALGSMQPRSLDNWDHRSEYQHALALTLRDIVGKRQGETSGNVQCYVQDPAYTEVDKSILKTYDITILEDPDAFVEIDGSTIVLTFAPDVPVRQIVADIARPAMMIWNTCEEERWVHNGREQFMYDYLHYHLCLSSS</sequence>
<organism evidence="2 3">
    <name type="scientific">Aspergillus oryzae</name>
    <name type="common">Yellow koji mold</name>
    <dbReference type="NCBI Taxonomy" id="5062"/>
    <lineage>
        <taxon>Eukaryota</taxon>
        <taxon>Fungi</taxon>
        <taxon>Dikarya</taxon>
        <taxon>Ascomycota</taxon>
        <taxon>Pezizomycotina</taxon>
        <taxon>Eurotiomycetes</taxon>
        <taxon>Eurotiomycetidae</taxon>
        <taxon>Eurotiales</taxon>
        <taxon>Aspergillaceae</taxon>
        <taxon>Aspergillus</taxon>
        <taxon>Aspergillus subgen. Circumdati</taxon>
    </lineage>
</organism>
<dbReference type="PANTHER" id="PTHR42080">
    <property type="entry name" value="SRR1 DOMAIN-CONTAINING PROTEIN"/>
    <property type="match status" value="1"/>
</dbReference>
<dbReference type="EMBL" id="BSYA01000100">
    <property type="protein sequence ID" value="GMG32409.1"/>
    <property type="molecule type" value="Genomic_DNA"/>
</dbReference>
<gene>
    <name evidence="2" type="ORF">Aory04_000814400</name>
</gene>
<evidence type="ECO:0000313" key="3">
    <source>
        <dbReference type="Proteomes" id="UP001165205"/>
    </source>
</evidence>
<dbReference type="AlphaFoldDB" id="A0AAN4YKY4"/>
<evidence type="ECO:0000259" key="1">
    <source>
        <dbReference type="Pfam" id="PF07985"/>
    </source>
</evidence>
<dbReference type="Pfam" id="PF07985">
    <property type="entry name" value="SRR1"/>
    <property type="match status" value="1"/>
</dbReference>